<dbReference type="InterPro" id="IPR000086">
    <property type="entry name" value="NUDIX_hydrolase_dom"/>
</dbReference>
<dbReference type="InterPro" id="IPR020084">
    <property type="entry name" value="NUDIX_hydrolase_CS"/>
</dbReference>
<evidence type="ECO:0000259" key="3">
    <source>
        <dbReference type="PROSITE" id="PS51462"/>
    </source>
</evidence>
<comment type="cofactor">
    <cofactor evidence="1">
        <name>Mg(2+)</name>
        <dbReference type="ChEBI" id="CHEBI:18420"/>
    </cofactor>
</comment>
<dbReference type="InterPro" id="IPR015797">
    <property type="entry name" value="NUDIX_hydrolase-like_dom_sf"/>
</dbReference>
<dbReference type="PROSITE" id="PS00893">
    <property type="entry name" value="NUDIX_BOX"/>
    <property type="match status" value="1"/>
</dbReference>
<dbReference type="RefSeq" id="WP_338501154.1">
    <property type="nucleotide sequence ID" value="NZ_CP145607.1"/>
</dbReference>
<reference evidence="4 5" key="1">
    <citation type="submission" date="2024-02" db="EMBL/GenBank/DDBJ databases">
        <title>Full genome sequence of Sphingomonas kaistensis.</title>
        <authorList>
            <person name="Poletto B.L."/>
            <person name="Silva G."/>
            <person name="Galante D."/>
            <person name="Campos K.R."/>
            <person name="Santos M.B.N."/>
            <person name="Sacchi C.T."/>
        </authorList>
    </citation>
    <scope>NUCLEOTIDE SEQUENCE [LARGE SCALE GENOMIC DNA]</scope>
    <source>
        <strain evidence="4 5">MA4R</strain>
    </source>
</reference>
<accession>A0ABZ2FWL8</accession>
<dbReference type="Proteomes" id="UP001382935">
    <property type="component" value="Chromosome"/>
</dbReference>
<keyword evidence="5" id="KW-1185">Reference proteome</keyword>
<dbReference type="PANTHER" id="PTHR43046:SF14">
    <property type="entry name" value="MUTT_NUDIX FAMILY PROTEIN"/>
    <property type="match status" value="1"/>
</dbReference>
<evidence type="ECO:0000256" key="2">
    <source>
        <dbReference type="ARBA" id="ARBA00022801"/>
    </source>
</evidence>
<dbReference type="SUPFAM" id="SSF55811">
    <property type="entry name" value="Nudix"/>
    <property type="match status" value="1"/>
</dbReference>
<keyword evidence="2" id="KW-0378">Hydrolase</keyword>
<name>A0ABZ2FWL8_9SPHN</name>
<protein>
    <submittedName>
        <fullName evidence="4">NUDIX domain-containing protein</fullName>
    </submittedName>
</protein>
<dbReference type="PROSITE" id="PS51462">
    <property type="entry name" value="NUDIX"/>
    <property type="match status" value="1"/>
</dbReference>
<dbReference type="EMBL" id="CP145607">
    <property type="protein sequence ID" value="WWM69238.1"/>
    <property type="molecule type" value="Genomic_DNA"/>
</dbReference>
<dbReference type="Pfam" id="PF00293">
    <property type="entry name" value="NUDIX"/>
    <property type="match status" value="1"/>
</dbReference>
<gene>
    <name evidence="4" type="ORF">V6R86_00600</name>
</gene>
<feature type="domain" description="Nudix hydrolase" evidence="3">
    <location>
        <begin position="26"/>
        <end position="149"/>
    </location>
</feature>
<evidence type="ECO:0000256" key="1">
    <source>
        <dbReference type="ARBA" id="ARBA00001946"/>
    </source>
</evidence>
<dbReference type="PANTHER" id="PTHR43046">
    <property type="entry name" value="GDP-MANNOSE MANNOSYL HYDROLASE"/>
    <property type="match status" value="1"/>
</dbReference>
<proteinExistence type="predicted"/>
<dbReference type="Gene3D" id="3.90.79.10">
    <property type="entry name" value="Nucleoside Triphosphate Pyrophosphohydrolase"/>
    <property type="match status" value="1"/>
</dbReference>
<organism evidence="4 5">
    <name type="scientific">Sphingomonas kaistensis</name>
    <dbReference type="NCBI Taxonomy" id="298708"/>
    <lineage>
        <taxon>Bacteria</taxon>
        <taxon>Pseudomonadati</taxon>
        <taxon>Pseudomonadota</taxon>
        <taxon>Alphaproteobacteria</taxon>
        <taxon>Sphingomonadales</taxon>
        <taxon>Sphingomonadaceae</taxon>
        <taxon>Sphingomonas</taxon>
    </lineage>
</organism>
<evidence type="ECO:0000313" key="4">
    <source>
        <dbReference type="EMBL" id="WWM69238.1"/>
    </source>
</evidence>
<sequence>MLGRILHLGVYAFQTLRRGVWFLSRPRTQGVHAIPLTPEGKLVLVKLSYAKGWRLPGGGRKADEDPVAAILRELREEIGLTAYEAIEPVCEFEHRPDFRRGQATLFIVRDVEYQPRWSLEVKDVEAFDLSALPTDLAAITHKLLDLARLGRS</sequence>
<evidence type="ECO:0000313" key="5">
    <source>
        <dbReference type="Proteomes" id="UP001382935"/>
    </source>
</evidence>